<dbReference type="SUPFAM" id="SSF55252">
    <property type="entry name" value="C-terminal domain of arginine repressor"/>
    <property type="match status" value="1"/>
</dbReference>
<keyword evidence="4 7" id="KW-0805">Transcription regulation</keyword>
<comment type="similarity">
    <text evidence="2 7">Belongs to the ArgR family.</text>
</comment>
<evidence type="ECO:0000256" key="3">
    <source>
        <dbReference type="ARBA" id="ARBA00022490"/>
    </source>
</evidence>
<dbReference type="InterPro" id="IPR020900">
    <property type="entry name" value="Arg_repress_DNA-bd"/>
</dbReference>
<evidence type="ECO:0000256" key="7">
    <source>
        <dbReference type="HAMAP-Rule" id="MF_00173"/>
    </source>
</evidence>
<dbReference type="Pfam" id="PF01316">
    <property type="entry name" value="Arg_repressor"/>
    <property type="match status" value="1"/>
</dbReference>
<feature type="domain" description="Arginine repressor DNA-binding" evidence="8">
    <location>
        <begin position="1"/>
        <end position="68"/>
    </location>
</feature>
<dbReference type="Gene3D" id="3.30.1360.40">
    <property type="match status" value="1"/>
</dbReference>
<keyword evidence="11" id="KW-1185">Reference proteome</keyword>
<dbReference type="Gene3D" id="1.10.10.10">
    <property type="entry name" value="Winged helix-like DNA-binding domain superfamily/Winged helix DNA-binding domain"/>
    <property type="match status" value="1"/>
</dbReference>
<keyword evidence="7" id="KW-0028">Amino-acid biosynthesis</keyword>
<dbReference type="InterPro" id="IPR036390">
    <property type="entry name" value="WH_DNA-bd_sf"/>
</dbReference>
<evidence type="ECO:0000256" key="4">
    <source>
        <dbReference type="ARBA" id="ARBA00023015"/>
    </source>
</evidence>
<dbReference type="RefSeq" id="WP_035167243.1">
    <property type="nucleotide sequence ID" value="NZ_CP018906.1"/>
</dbReference>
<dbReference type="KEGG" id="lcu:PL11_008780"/>
<dbReference type="GO" id="GO:0051259">
    <property type="term" value="P:protein complex oligomerization"/>
    <property type="evidence" value="ECO:0007669"/>
    <property type="project" value="InterPro"/>
</dbReference>
<sequence length="152" mass="17221">MRKKERQRIIRRLLSTNDLETQEDFVKILSNQNIWVTQATISRDIKEMQLVKVPSPNGGYRYSLPTQKNVDTEKKLVQSIQDSFVSIDTQDKLVFMKVLPGSGPIISSLLYQLKNDDVFGTLGDDNTVLVICVSDSAAEAFKNRVNEMLKGI</sequence>
<dbReference type="UniPathway" id="UPA00068"/>
<evidence type="ECO:0000313" key="10">
    <source>
        <dbReference type="EMBL" id="AQW22005.1"/>
    </source>
</evidence>
<dbReference type="GO" id="GO:0003700">
    <property type="term" value="F:DNA-binding transcription factor activity"/>
    <property type="evidence" value="ECO:0007669"/>
    <property type="project" value="UniProtKB-UniRule"/>
</dbReference>
<dbReference type="GO" id="GO:0034618">
    <property type="term" value="F:arginine binding"/>
    <property type="evidence" value="ECO:0007669"/>
    <property type="project" value="InterPro"/>
</dbReference>
<dbReference type="eggNOG" id="COG1438">
    <property type="taxonomic scope" value="Bacteria"/>
</dbReference>
<gene>
    <name evidence="7" type="primary">argR</name>
    <name evidence="10" type="ORF">PL11_008780</name>
</gene>
<comment type="function">
    <text evidence="7">Regulates arginine biosynthesis genes.</text>
</comment>
<organism evidence="10 11">
    <name type="scientific">Lentilactobacillus curieae</name>
    <dbReference type="NCBI Taxonomy" id="1138822"/>
    <lineage>
        <taxon>Bacteria</taxon>
        <taxon>Bacillati</taxon>
        <taxon>Bacillota</taxon>
        <taxon>Bacilli</taxon>
        <taxon>Lactobacillales</taxon>
        <taxon>Lactobacillaceae</taxon>
        <taxon>Lentilactobacillus</taxon>
    </lineage>
</organism>
<keyword evidence="6 7" id="KW-0804">Transcription</keyword>
<dbReference type="Pfam" id="PF02863">
    <property type="entry name" value="Arg_repressor_C"/>
    <property type="match status" value="1"/>
</dbReference>
<keyword evidence="7" id="KW-0055">Arginine biosynthesis</keyword>
<dbReference type="GO" id="GO:0006526">
    <property type="term" value="P:L-arginine biosynthetic process"/>
    <property type="evidence" value="ECO:0007669"/>
    <property type="project" value="UniProtKB-UniPathway"/>
</dbReference>
<evidence type="ECO:0000313" key="11">
    <source>
        <dbReference type="Proteomes" id="UP000030361"/>
    </source>
</evidence>
<dbReference type="GO" id="GO:1900079">
    <property type="term" value="P:regulation of arginine biosynthetic process"/>
    <property type="evidence" value="ECO:0007669"/>
    <property type="project" value="UniProtKB-UniRule"/>
</dbReference>
<dbReference type="EMBL" id="CP018906">
    <property type="protein sequence ID" value="AQW22005.1"/>
    <property type="molecule type" value="Genomic_DNA"/>
</dbReference>
<evidence type="ECO:0000256" key="2">
    <source>
        <dbReference type="ARBA" id="ARBA00008316"/>
    </source>
</evidence>
<dbReference type="PANTHER" id="PTHR34471">
    <property type="entry name" value="ARGININE REPRESSOR"/>
    <property type="match status" value="1"/>
</dbReference>
<dbReference type="HAMAP" id="MF_00173">
    <property type="entry name" value="Arg_repressor"/>
    <property type="match status" value="1"/>
</dbReference>
<dbReference type="PANTHER" id="PTHR34471:SF1">
    <property type="entry name" value="ARGININE REPRESSOR"/>
    <property type="match status" value="1"/>
</dbReference>
<feature type="domain" description="Arginine repressor C-terminal" evidence="9">
    <location>
        <begin position="80"/>
        <end position="146"/>
    </location>
</feature>
<name>A0A1S6QK67_9LACO</name>
<keyword evidence="5 7" id="KW-0238">DNA-binding</keyword>
<evidence type="ECO:0000256" key="6">
    <source>
        <dbReference type="ARBA" id="ARBA00023163"/>
    </source>
</evidence>
<dbReference type="AlphaFoldDB" id="A0A1S6QK67"/>
<dbReference type="InterPro" id="IPR020899">
    <property type="entry name" value="Arg_repress_C"/>
</dbReference>
<evidence type="ECO:0000259" key="9">
    <source>
        <dbReference type="Pfam" id="PF02863"/>
    </source>
</evidence>
<dbReference type="InterPro" id="IPR036251">
    <property type="entry name" value="Arg_repress_C_sf"/>
</dbReference>
<dbReference type="InterPro" id="IPR001669">
    <property type="entry name" value="Arg_repress"/>
</dbReference>
<dbReference type="Proteomes" id="UP000030361">
    <property type="component" value="Chromosome"/>
</dbReference>
<comment type="subcellular location">
    <subcellularLocation>
        <location evidence="1 7">Cytoplasm</location>
    </subcellularLocation>
</comment>
<keyword evidence="7" id="KW-0678">Repressor</keyword>
<dbReference type="SUPFAM" id="SSF46785">
    <property type="entry name" value="Winged helix' DNA-binding domain"/>
    <property type="match status" value="1"/>
</dbReference>
<evidence type="ECO:0000259" key="8">
    <source>
        <dbReference type="Pfam" id="PF01316"/>
    </source>
</evidence>
<dbReference type="GO" id="GO:0003677">
    <property type="term" value="F:DNA binding"/>
    <property type="evidence" value="ECO:0007669"/>
    <property type="project" value="UniProtKB-KW"/>
</dbReference>
<reference evidence="10 11" key="1">
    <citation type="journal article" date="2015" name="Genome Announc.">
        <title>Genome Sequence of Lactobacillus curieae CCTCC M 2011381T, a Novel Producer of Gamma-aminobutyric Acid.</title>
        <authorList>
            <person name="Wang Y."/>
            <person name="Wang Y."/>
            <person name="Lang C."/>
            <person name="Wei D."/>
            <person name="Xu P."/>
            <person name="Xie J."/>
        </authorList>
    </citation>
    <scope>NUCLEOTIDE SEQUENCE [LARGE SCALE GENOMIC DNA]</scope>
    <source>
        <strain evidence="10 11">CCTCC M 2011381</strain>
    </source>
</reference>
<dbReference type="OrthoDB" id="9807089at2"/>
<proteinExistence type="inferred from homology"/>
<comment type="pathway">
    <text evidence="7">Amino-acid biosynthesis; L-arginine biosynthesis [regulation].</text>
</comment>
<dbReference type="PRINTS" id="PR01467">
    <property type="entry name" value="ARGREPRESSOR"/>
</dbReference>
<accession>A0A1S6QK67</accession>
<evidence type="ECO:0000256" key="1">
    <source>
        <dbReference type="ARBA" id="ARBA00004496"/>
    </source>
</evidence>
<dbReference type="GO" id="GO:0005737">
    <property type="term" value="C:cytoplasm"/>
    <property type="evidence" value="ECO:0007669"/>
    <property type="project" value="UniProtKB-SubCell"/>
</dbReference>
<keyword evidence="3 7" id="KW-0963">Cytoplasm</keyword>
<evidence type="ECO:0000256" key="5">
    <source>
        <dbReference type="ARBA" id="ARBA00023125"/>
    </source>
</evidence>
<protein>
    <recommendedName>
        <fullName evidence="7">Arginine repressor</fullName>
    </recommendedName>
</protein>
<dbReference type="InterPro" id="IPR036388">
    <property type="entry name" value="WH-like_DNA-bd_sf"/>
</dbReference>